<dbReference type="AlphaFoldDB" id="X1NFH9"/>
<gene>
    <name evidence="1" type="ORF">S06H3_37693</name>
</gene>
<proteinExistence type="predicted"/>
<name>X1NFH9_9ZZZZ</name>
<comment type="caution">
    <text evidence="1">The sequence shown here is derived from an EMBL/GenBank/DDBJ whole genome shotgun (WGS) entry which is preliminary data.</text>
</comment>
<reference evidence="1" key="1">
    <citation type="journal article" date="2014" name="Front. Microbiol.">
        <title>High frequency of phylogenetically diverse reductive dehalogenase-homologous genes in deep subseafloor sedimentary metagenomes.</title>
        <authorList>
            <person name="Kawai M."/>
            <person name="Futagami T."/>
            <person name="Toyoda A."/>
            <person name="Takaki Y."/>
            <person name="Nishi S."/>
            <person name="Hori S."/>
            <person name="Arai W."/>
            <person name="Tsubouchi T."/>
            <person name="Morono Y."/>
            <person name="Uchiyama I."/>
            <person name="Ito T."/>
            <person name="Fujiyama A."/>
            <person name="Inagaki F."/>
            <person name="Takami H."/>
        </authorList>
    </citation>
    <scope>NUCLEOTIDE SEQUENCE</scope>
    <source>
        <strain evidence="1">Expedition CK06-06</strain>
    </source>
</reference>
<sequence length="122" mass="13931">MNKEANKIKSDLKVFITTRESSCGECGEDLGRKAWITLEKDRGALCLSCADLDHLVFLPSGDAALTRRARKYSMLSAVVLKWSRARKRYERQGLLVEDQALEQAERECLADSEVRARRKNER</sequence>
<dbReference type="EMBL" id="BARV01022925">
    <property type="protein sequence ID" value="GAI25540.1"/>
    <property type="molecule type" value="Genomic_DNA"/>
</dbReference>
<accession>X1NFH9</accession>
<evidence type="ECO:0008006" key="2">
    <source>
        <dbReference type="Google" id="ProtNLM"/>
    </source>
</evidence>
<evidence type="ECO:0000313" key="1">
    <source>
        <dbReference type="EMBL" id="GAI25540.1"/>
    </source>
</evidence>
<protein>
    <recommendedName>
        <fullName evidence="2">DUF2293 domain-containing protein</fullName>
    </recommendedName>
</protein>
<organism evidence="1">
    <name type="scientific">marine sediment metagenome</name>
    <dbReference type="NCBI Taxonomy" id="412755"/>
    <lineage>
        <taxon>unclassified sequences</taxon>
        <taxon>metagenomes</taxon>
        <taxon>ecological metagenomes</taxon>
    </lineage>
</organism>